<sequence>MCIGLSGVFKIGGQFRYFFGLDYQHFKQMPYFKAIVLGKTVIFCL</sequence>
<comment type="caution">
    <text evidence="1">The sequence shown here is derived from an EMBL/GenBank/DDBJ whole genome shotgun (WGS) entry which is preliminary data.</text>
</comment>
<gene>
    <name evidence="1" type="ORF">M23134_08117</name>
</gene>
<keyword evidence="2" id="KW-1185">Reference proteome</keyword>
<dbReference type="Proteomes" id="UP000004095">
    <property type="component" value="Unassembled WGS sequence"/>
</dbReference>
<name>A1ZH24_MICM2</name>
<evidence type="ECO:0000313" key="1">
    <source>
        <dbReference type="EMBL" id="EAY30293.1"/>
    </source>
</evidence>
<organism evidence="1 2">
    <name type="scientific">Microscilla marina ATCC 23134</name>
    <dbReference type="NCBI Taxonomy" id="313606"/>
    <lineage>
        <taxon>Bacteria</taxon>
        <taxon>Pseudomonadati</taxon>
        <taxon>Bacteroidota</taxon>
        <taxon>Cytophagia</taxon>
        <taxon>Cytophagales</taxon>
        <taxon>Microscillaceae</taxon>
        <taxon>Microscilla</taxon>
    </lineage>
</organism>
<evidence type="ECO:0000313" key="2">
    <source>
        <dbReference type="Proteomes" id="UP000004095"/>
    </source>
</evidence>
<dbReference type="EMBL" id="AAWS01000007">
    <property type="protein sequence ID" value="EAY30293.1"/>
    <property type="molecule type" value="Genomic_DNA"/>
</dbReference>
<dbReference type="AlphaFoldDB" id="A1ZH24"/>
<proteinExistence type="predicted"/>
<protein>
    <submittedName>
        <fullName evidence="1">Uncharacterized protein</fullName>
    </submittedName>
</protein>
<reference evidence="1 2" key="1">
    <citation type="submission" date="2007-01" db="EMBL/GenBank/DDBJ databases">
        <authorList>
            <person name="Haygood M."/>
            <person name="Podell S."/>
            <person name="Anderson C."/>
            <person name="Hopkinson B."/>
            <person name="Roe K."/>
            <person name="Barbeau K."/>
            <person name="Gaasterland T."/>
            <person name="Ferriera S."/>
            <person name="Johnson J."/>
            <person name="Kravitz S."/>
            <person name="Beeson K."/>
            <person name="Sutton G."/>
            <person name="Rogers Y.-H."/>
            <person name="Friedman R."/>
            <person name="Frazier M."/>
            <person name="Venter J.C."/>
        </authorList>
    </citation>
    <scope>NUCLEOTIDE SEQUENCE [LARGE SCALE GENOMIC DNA]</scope>
    <source>
        <strain evidence="1 2">ATCC 23134</strain>
    </source>
</reference>
<accession>A1ZH24</accession>